<dbReference type="InterPro" id="IPR011527">
    <property type="entry name" value="ABC1_TM_dom"/>
</dbReference>
<dbReference type="AlphaFoldDB" id="A0A517U270"/>
<dbReference type="InterPro" id="IPR003593">
    <property type="entry name" value="AAA+_ATPase"/>
</dbReference>
<feature type="transmembrane region" description="Helical" evidence="9">
    <location>
        <begin position="165"/>
        <end position="187"/>
    </location>
</feature>
<feature type="transmembrane region" description="Helical" evidence="9">
    <location>
        <begin position="387"/>
        <end position="407"/>
    </location>
</feature>
<keyword evidence="4" id="KW-0547">Nucleotide-binding</keyword>
<dbReference type="OrthoDB" id="9762778at2"/>
<evidence type="ECO:0000256" key="7">
    <source>
        <dbReference type="ARBA" id="ARBA00022989"/>
    </source>
</evidence>
<dbReference type="GO" id="GO:0008233">
    <property type="term" value="F:peptidase activity"/>
    <property type="evidence" value="ECO:0007669"/>
    <property type="project" value="InterPro"/>
</dbReference>
<dbReference type="InterPro" id="IPR027417">
    <property type="entry name" value="P-loop_NTPase"/>
</dbReference>
<dbReference type="CDD" id="cd02418">
    <property type="entry name" value="Peptidase_C39B"/>
    <property type="match status" value="1"/>
</dbReference>
<feature type="transmembrane region" description="Helical" evidence="9">
    <location>
        <begin position="202"/>
        <end position="223"/>
    </location>
</feature>
<dbReference type="PANTHER" id="PTHR43394:SF1">
    <property type="entry name" value="ATP-BINDING CASSETTE SUB-FAMILY B MEMBER 10, MITOCHONDRIAL"/>
    <property type="match status" value="1"/>
</dbReference>
<feature type="domain" description="Peptidase C39" evidence="12">
    <location>
        <begin position="11"/>
        <end position="134"/>
    </location>
</feature>
<keyword evidence="5 13" id="KW-0378">Hydrolase</keyword>
<dbReference type="PROSITE" id="PS50893">
    <property type="entry name" value="ABC_TRANSPORTER_2"/>
    <property type="match status" value="1"/>
</dbReference>
<evidence type="ECO:0000256" key="5">
    <source>
        <dbReference type="ARBA" id="ARBA00022801"/>
    </source>
</evidence>
<keyword evidence="8 9" id="KW-0472">Membrane</keyword>
<dbReference type="SUPFAM" id="SSF90123">
    <property type="entry name" value="ABC transporter transmembrane region"/>
    <property type="match status" value="1"/>
</dbReference>
<dbReference type="FunFam" id="3.40.50.300:FF:000287">
    <property type="entry name" value="Multidrug ABC transporter ATP-binding protein"/>
    <property type="match status" value="1"/>
</dbReference>
<evidence type="ECO:0000259" key="11">
    <source>
        <dbReference type="PROSITE" id="PS50929"/>
    </source>
</evidence>
<dbReference type="GO" id="GO:0005886">
    <property type="term" value="C:plasma membrane"/>
    <property type="evidence" value="ECO:0007669"/>
    <property type="project" value="UniProtKB-SubCell"/>
</dbReference>
<dbReference type="Proteomes" id="UP000317909">
    <property type="component" value="Chromosome"/>
</dbReference>
<evidence type="ECO:0000256" key="6">
    <source>
        <dbReference type="ARBA" id="ARBA00022840"/>
    </source>
</evidence>
<feature type="transmembrane region" description="Helical" evidence="9">
    <location>
        <begin position="276"/>
        <end position="299"/>
    </location>
</feature>
<evidence type="ECO:0000256" key="1">
    <source>
        <dbReference type="ARBA" id="ARBA00004651"/>
    </source>
</evidence>
<dbReference type="SUPFAM" id="SSF52540">
    <property type="entry name" value="P-loop containing nucleoside triphosphate hydrolases"/>
    <property type="match status" value="1"/>
</dbReference>
<dbReference type="PROSITE" id="PS50990">
    <property type="entry name" value="PEPTIDASE_C39"/>
    <property type="match status" value="1"/>
</dbReference>
<evidence type="ECO:0000256" key="8">
    <source>
        <dbReference type="ARBA" id="ARBA00023136"/>
    </source>
</evidence>
<dbReference type="InterPro" id="IPR039421">
    <property type="entry name" value="Type_1_exporter"/>
</dbReference>
<feature type="domain" description="ABC transporter" evidence="10">
    <location>
        <begin position="481"/>
        <end position="715"/>
    </location>
</feature>
<dbReference type="GO" id="GO:0006508">
    <property type="term" value="P:proteolysis"/>
    <property type="evidence" value="ECO:0007669"/>
    <property type="project" value="InterPro"/>
</dbReference>
<keyword evidence="14" id="KW-1185">Reference proteome</keyword>
<organism evidence="13 14">
    <name type="scientific">Lacipirellula limnantheis</name>
    <dbReference type="NCBI Taxonomy" id="2528024"/>
    <lineage>
        <taxon>Bacteria</taxon>
        <taxon>Pseudomonadati</taxon>
        <taxon>Planctomycetota</taxon>
        <taxon>Planctomycetia</taxon>
        <taxon>Pirellulales</taxon>
        <taxon>Lacipirellulaceae</taxon>
        <taxon>Lacipirellula</taxon>
    </lineage>
</organism>
<dbReference type="RefSeq" id="WP_145434457.1">
    <property type="nucleotide sequence ID" value="NZ_CP036339.1"/>
</dbReference>
<dbReference type="Pfam" id="PF00664">
    <property type="entry name" value="ABC_membrane"/>
    <property type="match status" value="1"/>
</dbReference>
<keyword evidence="2" id="KW-0813">Transport</keyword>
<evidence type="ECO:0000256" key="4">
    <source>
        <dbReference type="ARBA" id="ARBA00022741"/>
    </source>
</evidence>
<accession>A0A517U270</accession>
<dbReference type="GO" id="GO:0005524">
    <property type="term" value="F:ATP binding"/>
    <property type="evidence" value="ECO:0007669"/>
    <property type="project" value="UniProtKB-KW"/>
</dbReference>
<reference evidence="13 14" key="1">
    <citation type="submission" date="2019-02" db="EMBL/GenBank/DDBJ databases">
        <title>Deep-cultivation of Planctomycetes and their phenomic and genomic characterization uncovers novel biology.</title>
        <authorList>
            <person name="Wiegand S."/>
            <person name="Jogler M."/>
            <person name="Boedeker C."/>
            <person name="Pinto D."/>
            <person name="Vollmers J."/>
            <person name="Rivas-Marin E."/>
            <person name="Kohn T."/>
            <person name="Peeters S.H."/>
            <person name="Heuer A."/>
            <person name="Rast P."/>
            <person name="Oberbeckmann S."/>
            <person name="Bunk B."/>
            <person name="Jeske O."/>
            <person name="Meyerdierks A."/>
            <person name="Storesund J.E."/>
            <person name="Kallscheuer N."/>
            <person name="Luecker S."/>
            <person name="Lage O.M."/>
            <person name="Pohl T."/>
            <person name="Merkel B.J."/>
            <person name="Hornburger P."/>
            <person name="Mueller R.-W."/>
            <person name="Bruemmer F."/>
            <person name="Labrenz M."/>
            <person name="Spormann A.M."/>
            <person name="Op den Camp H."/>
            <person name="Overmann J."/>
            <person name="Amann R."/>
            <person name="Jetten M.S.M."/>
            <person name="Mascher T."/>
            <person name="Medema M.H."/>
            <person name="Devos D.P."/>
            <person name="Kaster A.-K."/>
            <person name="Ovreas L."/>
            <person name="Rohde M."/>
            <person name="Galperin M.Y."/>
            <person name="Jogler C."/>
        </authorList>
    </citation>
    <scope>NUCLEOTIDE SEQUENCE [LARGE SCALE GENOMIC DNA]</scope>
    <source>
        <strain evidence="13 14">I41</strain>
    </source>
</reference>
<feature type="domain" description="ABC transmembrane type-1" evidence="11">
    <location>
        <begin position="169"/>
        <end position="448"/>
    </location>
</feature>
<keyword evidence="6 13" id="KW-0067">ATP-binding</keyword>
<dbReference type="CDD" id="cd18570">
    <property type="entry name" value="ABC_6TM_PCAT1_LagD_like"/>
    <property type="match status" value="1"/>
</dbReference>
<dbReference type="EC" id="3.4.22.-" evidence="13"/>
<dbReference type="PROSITE" id="PS00211">
    <property type="entry name" value="ABC_TRANSPORTER_1"/>
    <property type="match status" value="1"/>
</dbReference>
<dbReference type="InterPro" id="IPR003439">
    <property type="entry name" value="ABC_transporter-like_ATP-bd"/>
</dbReference>
<dbReference type="InterPro" id="IPR017871">
    <property type="entry name" value="ABC_transporter-like_CS"/>
</dbReference>
<dbReference type="Pfam" id="PF00005">
    <property type="entry name" value="ABC_tran"/>
    <property type="match status" value="1"/>
</dbReference>
<proteinExistence type="predicted"/>
<evidence type="ECO:0000256" key="3">
    <source>
        <dbReference type="ARBA" id="ARBA00022692"/>
    </source>
</evidence>
<keyword evidence="3 9" id="KW-0812">Transmembrane</keyword>
<dbReference type="InterPro" id="IPR005074">
    <property type="entry name" value="Peptidase_C39"/>
</dbReference>
<dbReference type="KEGG" id="llh:I41_39200"/>
<dbReference type="Pfam" id="PF03412">
    <property type="entry name" value="Peptidase_C39"/>
    <property type="match status" value="1"/>
</dbReference>
<protein>
    <submittedName>
        <fullName evidence="13">Lactococcin-G-processing and transport ATP-binding protein LagD</fullName>
        <ecNumber evidence="13">3.4.22.-</ecNumber>
    </submittedName>
</protein>
<sequence length="746" mass="80632">MWGRKYRLVRQNDQADCGPAALATLARHHGLSVNLEYLRHLSHTDRDGASLFGLRQAAELLGFSAKAVRLPAESLATAPLPAIAHLTLADGAGHYVVLFRVARRSVVIGDPAGGIETLPMEKFLQRWSGNLLLAVPDGVSKTNAHPRPASPIKQFLHLLTPHRALIGEVVLCALLMALLAVSTSYFVQHLIDSVLVHSERTLLNACGVGMLLIVLLRTAFGAARQYLLAFMGRRIDLILIGGYSRHILRLPVQFFHTRRVGEIFSRVGDADKLRDAISGATTTAIVDGTVVVALLTLLWCYDLPLAAAATLIVPVFLGAIALNHSAIARHSRASMERGSLFAAHLVEDISGVETIKACDAQSMRSDRTEAHLVSFIQSMFSLAKLDVWMTSLSTLISGLAGVAILWLGGHRVLTGAITIGQLLFFYTLVITMLEPLGRLASVNLKIHEALSAVERLFQILDLEVEPIGYDQAPFTHIRREIQLQNVSFGYGSKHDVLEQVNLTIPSGKMVAIVGESGSGKSTLLKLLLRFHSPSAGQILVDGVDLRDFALGSLRNRLGVVTQDAYVFTGSIRENISLGSPQATLTDVIAAAKAAGLDAFINTLPLRYDTMVGERGSNLSGGQRQRLAIARALVGHPEMLIFDEATSQLDTATERQIQENLRKTLAGRTVLVVAHRLSTIMDADLIYVMQSGRVAECGSHGELLAAGGAYAKLWESQTTSLDGLFHLPPALNGRALANRISHAFSEG</sequence>
<evidence type="ECO:0000256" key="2">
    <source>
        <dbReference type="ARBA" id="ARBA00022448"/>
    </source>
</evidence>
<evidence type="ECO:0000259" key="10">
    <source>
        <dbReference type="PROSITE" id="PS50893"/>
    </source>
</evidence>
<dbReference type="PROSITE" id="PS50929">
    <property type="entry name" value="ABC_TM1F"/>
    <property type="match status" value="1"/>
</dbReference>
<gene>
    <name evidence="13" type="primary">lagD</name>
    <name evidence="13" type="ORF">I41_39200</name>
</gene>
<feature type="transmembrane region" description="Helical" evidence="9">
    <location>
        <begin position="305"/>
        <end position="327"/>
    </location>
</feature>
<dbReference type="InterPro" id="IPR036640">
    <property type="entry name" value="ABC1_TM_sf"/>
</dbReference>
<dbReference type="EMBL" id="CP036339">
    <property type="protein sequence ID" value="QDT74721.1"/>
    <property type="molecule type" value="Genomic_DNA"/>
</dbReference>
<dbReference type="Gene3D" id="1.20.1560.10">
    <property type="entry name" value="ABC transporter type 1, transmembrane domain"/>
    <property type="match status" value="1"/>
</dbReference>
<dbReference type="PANTHER" id="PTHR43394">
    <property type="entry name" value="ATP-DEPENDENT PERMEASE MDL1, MITOCHONDRIAL"/>
    <property type="match status" value="1"/>
</dbReference>
<comment type="subcellular location">
    <subcellularLocation>
        <location evidence="1">Cell membrane</location>
        <topology evidence="1">Multi-pass membrane protein</topology>
    </subcellularLocation>
</comment>
<dbReference type="Gene3D" id="3.90.70.10">
    <property type="entry name" value="Cysteine proteinases"/>
    <property type="match status" value="1"/>
</dbReference>
<dbReference type="GO" id="GO:0015421">
    <property type="term" value="F:ABC-type oligopeptide transporter activity"/>
    <property type="evidence" value="ECO:0007669"/>
    <property type="project" value="TreeGrafter"/>
</dbReference>
<keyword evidence="7 9" id="KW-1133">Transmembrane helix</keyword>
<evidence type="ECO:0000313" key="14">
    <source>
        <dbReference type="Proteomes" id="UP000317909"/>
    </source>
</evidence>
<evidence type="ECO:0000313" key="13">
    <source>
        <dbReference type="EMBL" id="QDT74721.1"/>
    </source>
</evidence>
<evidence type="ECO:0000259" key="12">
    <source>
        <dbReference type="PROSITE" id="PS50990"/>
    </source>
</evidence>
<dbReference type="SMART" id="SM00382">
    <property type="entry name" value="AAA"/>
    <property type="match status" value="1"/>
</dbReference>
<name>A0A517U270_9BACT</name>
<dbReference type="GO" id="GO:0016887">
    <property type="term" value="F:ATP hydrolysis activity"/>
    <property type="evidence" value="ECO:0007669"/>
    <property type="project" value="InterPro"/>
</dbReference>
<evidence type="ECO:0000256" key="9">
    <source>
        <dbReference type="SAM" id="Phobius"/>
    </source>
</evidence>
<dbReference type="Gene3D" id="3.40.50.300">
    <property type="entry name" value="P-loop containing nucleotide triphosphate hydrolases"/>
    <property type="match status" value="1"/>
</dbReference>